<evidence type="ECO:0000256" key="8">
    <source>
        <dbReference type="ARBA" id="ARBA00022857"/>
    </source>
</evidence>
<proteinExistence type="inferred from homology"/>
<dbReference type="STRING" id="28573.A0A0U1LP50"/>
<dbReference type="PRINTS" id="PR00081">
    <property type="entry name" value="GDHRDH"/>
</dbReference>
<comment type="pathway">
    <text evidence="2">Lipid metabolism; sphingolipid metabolism.</text>
</comment>
<evidence type="ECO:0000256" key="11">
    <source>
        <dbReference type="ARBA" id="ARBA00023002"/>
    </source>
</evidence>
<feature type="transmembrane region" description="Helical" evidence="17">
    <location>
        <begin position="6"/>
        <end position="23"/>
    </location>
</feature>
<dbReference type="GO" id="GO:0005789">
    <property type="term" value="C:endoplasmic reticulum membrane"/>
    <property type="evidence" value="ECO:0007669"/>
    <property type="project" value="UniProtKB-SubCell"/>
</dbReference>
<name>A0A0U1LP50_TALIS</name>
<dbReference type="PANTHER" id="PTHR43550">
    <property type="entry name" value="3-KETODIHYDROSPHINGOSINE REDUCTASE"/>
    <property type="match status" value="1"/>
</dbReference>
<organism evidence="18 19">
    <name type="scientific">Talaromyces islandicus</name>
    <name type="common">Penicillium islandicum</name>
    <dbReference type="NCBI Taxonomy" id="28573"/>
    <lineage>
        <taxon>Eukaryota</taxon>
        <taxon>Fungi</taxon>
        <taxon>Dikarya</taxon>
        <taxon>Ascomycota</taxon>
        <taxon>Pezizomycotina</taxon>
        <taxon>Eurotiomycetes</taxon>
        <taxon>Eurotiomycetidae</taxon>
        <taxon>Eurotiales</taxon>
        <taxon>Trichocomaceae</taxon>
        <taxon>Talaromyces</taxon>
        <taxon>Talaromyces sect. Islandici</taxon>
    </lineage>
</organism>
<dbReference type="SUPFAM" id="SSF51735">
    <property type="entry name" value="NAD(P)-binding Rossmann-fold domains"/>
    <property type="match status" value="1"/>
</dbReference>
<comment type="catalytic activity">
    <reaction evidence="16">
        <text>sphinganine + NADP(+) = 3-oxosphinganine + NADPH + H(+)</text>
        <dbReference type="Rhea" id="RHEA:22640"/>
        <dbReference type="ChEBI" id="CHEBI:15378"/>
        <dbReference type="ChEBI" id="CHEBI:57783"/>
        <dbReference type="ChEBI" id="CHEBI:57817"/>
        <dbReference type="ChEBI" id="CHEBI:58299"/>
        <dbReference type="ChEBI" id="CHEBI:58349"/>
        <dbReference type="EC" id="1.1.1.102"/>
    </reaction>
    <physiologicalReaction direction="right-to-left" evidence="16">
        <dbReference type="Rhea" id="RHEA:22642"/>
    </physiologicalReaction>
</comment>
<evidence type="ECO:0000256" key="5">
    <source>
        <dbReference type="ARBA" id="ARBA00022692"/>
    </source>
</evidence>
<evidence type="ECO:0000256" key="3">
    <source>
        <dbReference type="ARBA" id="ARBA00004991"/>
    </source>
</evidence>
<comment type="subcellular location">
    <subcellularLocation>
        <location evidence="1">Endoplasmic reticulum membrane</location>
    </subcellularLocation>
</comment>
<dbReference type="InterPro" id="IPR002347">
    <property type="entry name" value="SDR_fam"/>
</dbReference>
<keyword evidence="10 17" id="KW-1133">Transmembrane helix</keyword>
<accession>A0A0U1LP50</accession>
<evidence type="ECO:0000256" key="13">
    <source>
        <dbReference type="ARBA" id="ARBA00023136"/>
    </source>
</evidence>
<dbReference type="EC" id="1.1.1.102" evidence="14"/>
<keyword evidence="7" id="KW-0256">Endoplasmic reticulum</keyword>
<evidence type="ECO:0000256" key="12">
    <source>
        <dbReference type="ARBA" id="ARBA00023098"/>
    </source>
</evidence>
<evidence type="ECO:0000256" key="17">
    <source>
        <dbReference type="SAM" id="Phobius"/>
    </source>
</evidence>
<evidence type="ECO:0000256" key="10">
    <source>
        <dbReference type="ARBA" id="ARBA00022989"/>
    </source>
</evidence>
<evidence type="ECO:0000256" key="1">
    <source>
        <dbReference type="ARBA" id="ARBA00004586"/>
    </source>
</evidence>
<sequence>MEYSRATIAIATVLVGALTYTLYKMLGFGSSNEFPVDGKTILITGASEGMGRSAAIQLAQKGANVVIVSRSSSKLEAAIELIKAAAVNPSKQRFHYISADLTNPEEADRILDEATTWNNGVAPDTVWCCAGYCHPGYFIDVPIQTLRDQMDTVYWTAAYTAHATLRRWLKPVTSGQTQAASPPRHLIFTASTLSFFTVTGYGPYSPPKAAMRNLSDVLVQEIEMYNGARRGKDSNAPAADVKIHIVFPMGISSPGFENEQKLKPDLTHIMEEADKPQHPDEVAAIAIKGLERGNFQIITNTIGQLMRTSSLGASPRNNFLFDTASSWLINLACLFIIPDLTGKAFKFGKKNGISATKP</sequence>
<protein>
    <recommendedName>
        <fullName evidence="14">3-dehydrosphinganine reductase</fullName>
        <ecNumber evidence="14">1.1.1.102</ecNumber>
    </recommendedName>
</protein>
<dbReference type="Proteomes" id="UP000054383">
    <property type="component" value="Unassembled WGS sequence"/>
</dbReference>
<dbReference type="FunFam" id="3.40.50.720:FF:000456">
    <property type="entry name" value="3-ketodihydrosphingosine reductase tsc10"/>
    <property type="match status" value="1"/>
</dbReference>
<evidence type="ECO:0000256" key="14">
    <source>
        <dbReference type="ARBA" id="ARBA00026112"/>
    </source>
</evidence>
<comment type="similarity">
    <text evidence="4">Belongs to the short-chain dehydrogenases/reductases (SDR) family.</text>
</comment>
<dbReference type="GO" id="GO:0006666">
    <property type="term" value="P:3-keto-sphinganine metabolic process"/>
    <property type="evidence" value="ECO:0007669"/>
    <property type="project" value="InterPro"/>
</dbReference>
<reference evidence="18 19" key="1">
    <citation type="submission" date="2015-04" db="EMBL/GenBank/DDBJ databases">
        <authorList>
            <person name="Syromyatnikov M.Y."/>
            <person name="Popov V.N."/>
        </authorList>
    </citation>
    <scope>NUCLEOTIDE SEQUENCE [LARGE SCALE GENOMIC DNA]</scope>
    <source>
        <strain evidence="18">WF-38-12</strain>
    </source>
</reference>
<dbReference type="GO" id="GO:0030148">
    <property type="term" value="P:sphingolipid biosynthetic process"/>
    <property type="evidence" value="ECO:0007669"/>
    <property type="project" value="InterPro"/>
</dbReference>
<evidence type="ECO:0000313" key="18">
    <source>
        <dbReference type="EMBL" id="CRG85003.1"/>
    </source>
</evidence>
<dbReference type="Gene3D" id="3.40.50.720">
    <property type="entry name" value="NAD(P)-binding Rossmann-like Domain"/>
    <property type="match status" value="1"/>
</dbReference>
<gene>
    <name evidence="18" type="ORF">PISL3812_02159</name>
</gene>
<evidence type="ECO:0000256" key="15">
    <source>
        <dbReference type="ARBA" id="ARBA00044737"/>
    </source>
</evidence>
<evidence type="ECO:0000256" key="6">
    <source>
        <dbReference type="ARBA" id="ARBA00022741"/>
    </source>
</evidence>
<dbReference type="GO" id="GO:0047560">
    <property type="term" value="F:3-dehydrosphinganine reductase activity"/>
    <property type="evidence" value="ECO:0007669"/>
    <property type="project" value="UniProtKB-EC"/>
</dbReference>
<dbReference type="OrthoDB" id="10267115at2759"/>
<dbReference type="AlphaFoldDB" id="A0A0U1LP50"/>
<evidence type="ECO:0000256" key="4">
    <source>
        <dbReference type="ARBA" id="ARBA00006484"/>
    </source>
</evidence>
<evidence type="ECO:0000256" key="7">
    <source>
        <dbReference type="ARBA" id="ARBA00022824"/>
    </source>
</evidence>
<keyword evidence="5 17" id="KW-0812">Transmembrane</keyword>
<dbReference type="InterPro" id="IPR036291">
    <property type="entry name" value="NAD(P)-bd_dom_sf"/>
</dbReference>
<keyword evidence="6" id="KW-0547">Nucleotide-binding</keyword>
<evidence type="ECO:0000256" key="9">
    <source>
        <dbReference type="ARBA" id="ARBA00022919"/>
    </source>
</evidence>
<dbReference type="EMBL" id="CVMT01000002">
    <property type="protein sequence ID" value="CRG85003.1"/>
    <property type="molecule type" value="Genomic_DNA"/>
</dbReference>
<evidence type="ECO:0000256" key="2">
    <source>
        <dbReference type="ARBA" id="ARBA00004760"/>
    </source>
</evidence>
<dbReference type="PANTHER" id="PTHR43550:SF3">
    <property type="entry name" value="3-KETODIHYDROSPHINGOSINE REDUCTASE"/>
    <property type="match status" value="1"/>
</dbReference>
<keyword evidence="19" id="KW-1185">Reference proteome</keyword>
<comment type="pathway">
    <text evidence="3">Sphingolipid metabolism.</text>
</comment>
<keyword evidence="12" id="KW-0443">Lipid metabolism</keyword>
<evidence type="ECO:0000256" key="16">
    <source>
        <dbReference type="ARBA" id="ARBA00048930"/>
    </source>
</evidence>
<dbReference type="CDD" id="cd08939">
    <property type="entry name" value="KDSR-like_SDR_c"/>
    <property type="match status" value="1"/>
</dbReference>
<keyword evidence="11" id="KW-0560">Oxidoreductase</keyword>
<keyword evidence="13 17" id="KW-0472">Membrane</keyword>
<dbReference type="Pfam" id="PF00106">
    <property type="entry name" value="adh_short"/>
    <property type="match status" value="1"/>
</dbReference>
<evidence type="ECO:0000313" key="19">
    <source>
        <dbReference type="Proteomes" id="UP000054383"/>
    </source>
</evidence>
<dbReference type="GO" id="GO:0000166">
    <property type="term" value="F:nucleotide binding"/>
    <property type="evidence" value="ECO:0007669"/>
    <property type="project" value="UniProtKB-KW"/>
</dbReference>
<dbReference type="OMA" id="ICGVFEE"/>
<keyword evidence="9" id="KW-0746">Sphingolipid metabolism</keyword>
<comment type="function">
    <text evidence="15">Catalyzes the reduction of 3'-oxosphinganine (3-ketodihydrosphingosine/KDS) to sphinganine (dihydrosphingosine/DHS), the second step of de novo sphingolipid biosynthesis.</text>
</comment>
<dbReference type="InterPro" id="IPR045022">
    <property type="entry name" value="KDSR-like"/>
</dbReference>
<keyword evidence="8" id="KW-0521">NADP</keyword>